<keyword evidence="11 27" id="KW-0285">Flavoprotein</keyword>
<dbReference type="InterPro" id="IPR027477">
    <property type="entry name" value="Succ_DH/fumarate_Rdtase_cat_sf"/>
</dbReference>
<evidence type="ECO:0000256" key="28">
    <source>
        <dbReference type="PIRSR" id="PIRSR611281-4"/>
    </source>
</evidence>
<feature type="binding site" evidence="27">
    <location>
        <begin position="1282"/>
        <end position="1283"/>
    </location>
    <ligand>
        <name>FAD</name>
        <dbReference type="ChEBI" id="CHEBI:57692"/>
    </ligand>
</feature>
<evidence type="ECO:0000256" key="20">
    <source>
        <dbReference type="ARBA" id="ARBA00023128"/>
    </source>
</evidence>
<dbReference type="Pfam" id="PF08449">
    <property type="entry name" value="UAA"/>
    <property type="match status" value="1"/>
</dbReference>
<dbReference type="PROSITE" id="PS00504">
    <property type="entry name" value="FRD_SDH_FAD_BINDING"/>
    <property type="match status" value="1"/>
</dbReference>
<keyword evidence="7 29" id="KW-0816">Tricarboxylic acid cycle</keyword>
<dbReference type="Proteomes" id="UP000490939">
    <property type="component" value="Unassembled WGS sequence"/>
</dbReference>
<dbReference type="GO" id="GO:1902531">
    <property type="term" value="P:regulation of intracellular signal transduction"/>
    <property type="evidence" value="ECO:0007669"/>
    <property type="project" value="UniProtKB-ARBA"/>
</dbReference>
<feature type="region of interest" description="Disordered" evidence="30">
    <location>
        <begin position="409"/>
        <end position="447"/>
    </location>
</feature>
<evidence type="ECO:0000313" key="35">
    <source>
        <dbReference type="Proteomes" id="UP000490939"/>
    </source>
</evidence>
<dbReference type="SUPFAM" id="SSF51905">
    <property type="entry name" value="FAD/NAD(P)-binding domain"/>
    <property type="match status" value="1"/>
</dbReference>
<evidence type="ECO:0000256" key="3">
    <source>
        <dbReference type="ARBA" id="ARBA00004788"/>
    </source>
</evidence>
<dbReference type="Gene3D" id="1.20.58.100">
    <property type="entry name" value="Fumarate reductase/succinate dehydrogenase flavoprotein-like, C-terminal domain"/>
    <property type="match status" value="1"/>
</dbReference>
<dbReference type="FunFam" id="2.130.10.10:FF:000189">
    <property type="entry name" value="Protein phosphatase PP2A regulatory subunit B"/>
    <property type="match status" value="1"/>
</dbReference>
<gene>
    <name evidence="34" type="ORF">EG327_001920</name>
</gene>
<dbReference type="InterPro" id="IPR003952">
    <property type="entry name" value="FRD_SDH_FAD_BS"/>
</dbReference>
<keyword evidence="21 29" id="KW-0472">Membrane</keyword>
<dbReference type="SUPFAM" id="SSF56425">
    <property type="entry name" value="Succinate dehydrogenase/fumarate reductase flavoprotein, catalytic domain"/>
    <property type="match status" value="1"/>
</dbReference>
<keyword evidence="14" id="KW-0999">Mitochondrion inner membrane</keyword>
<evidence type="ECO:0000256" key="11">
    <source>
        <dbReference type="ARBA" id="ARBA00022630"/>
    </source>
</evidence>
<evidence type="ECO:0000256" key="25">
    <source>
        <dbReference type="PIRSR" id="PIRSR611281-1"/>
    </source>
</evidence>
<dbReference type="InterPro" id="IPR018067">
    <property type="entry name" value="PP2A_PR55_CS"/>
</dbReference>
<dbReference type="PANTHER" id="PTHR11632">
    <property type="entry name" value="SUCCINATE DEHYDROGENASE 2 FLAVOPROTEIN SUBUNIT"/>
    <property type="match status" value="1"/>
</dbReference>
<evidence type="ECO:0000313" key="34">
    <source>
        <dbReference type="EMBL" id="KAE9990068.1"/>
    </source>
</evidence>
<dbReference type="Gene3D" id="3.50.50.60">
    <property type="entry name" value="FAD/NAD(P)-binding domain"/>
    <property type="match status" value="1"/>
</dbReference>
<dbReference type="EMBL" id="WNWR01000155">
    <property type="protein sequence ID" value="KAE9990068.1"/>
    <property type="molecule type" value="Genomic_DNA"/>
</dbReference>
<feature type="binding site" evidence="26">
    <location>
        <position position="1277"/>
    </location>
    <ligand>
        <name>substrate</name>
    </ligand>
</feature>
<dbReference type="UniPathway" id="UPA00223">
    <property type="reaction ID" value="UER01006"/>
</dbReference>
<feature type="transmembrane region" description="Helical" evidence="31">
    <location>
        <begin position="630"/>
        <end position="651"/>
    </location>
</feature>
<feature type="domain" description="FAD-dependent oxidoreductase 2 FAD-binding" evidence="32">
    <location>
        <begin position="888"/>
        <end position="1283"/>
    </location>
</feature>
<reference evidence="34 35" key="1">
    <citation type="submission" date="2019-07" db="EMBL/GenBank/DDBJ databases">
        <title>Venturia inaequalis Genome Resource.</title>
        <authorList>
            <person name="Lichtner F.J."/>
        </authorList>
    </citation>
    <scope>NUCLEOTIDE SEQUENCE [LARGE SCALE GENOMIC DNA]</scope>
    <source>
        <strain evidence="34 35">DMI_063113</strain>
    </source>
</reference>
<evidence type="ECO:0000256" key="26">
    <source>
        <dbReference type="PIRSR" id="PIRSR611281-2"/>
    </source>
</evidence>
<comment type="similarity">
    <text evidence="5">Belongs to the phosphatase 2A regulatory subunit B family.</text>
</comment>
<comment type="cofactor">
    <cofactor evidence="27">
        <name>FAD</name>
        <dbReference type="ChEBI" id="CHEBI:57692"/>
    </cofactor>
    <text evidence="27">Flavinylated by SdhE, about 5% flavinylation occurs in the absence of SdhE.</text>
</comment>
<dbReference type="PANTHER" id="PTHR11632:SF51">
    <property type="entry name" value="SUCCINATE DEHYDROGENASE [UBIQUINONE] FLAVOPROTEIN SUBUNIT, MITOCHONDRIAL"/>
    <property type="match status" value="1"/>
</dbReference>
<keyword evidence="15 27" id="KW-0274">FAD</keyword>
<evidence type="ECO:0000259" key="32">
    <source>
        <dbReference type="Pfam" id="PF00890"/>
    </source>
</evidence>
<comment type="caution">
    <text evidence="34">The sequence shown here is derived from an EMBL/GenBank/DDBJ whole genome shotgun (WGS) entry which is preliminary data.</text>
</comment>
<dbReference type="FunFam" id="2.130.10.10:FF:000174">
    <property type="entry name" value="Protein phosphatase PP2A regulatory subunit B"/>
    <property type="match status" value="1"/>
</dbReference>
<dbReference type="InterPro" id="IPR000009">
    <property type="entry name" value="PP2A_PR55"/>
</dbReference>
<dbReference type="GO" id="GO:0012505">
    <property type="term" value="C:endomembrane system"/>
    <property type="evidence" value="ECO:0007669"/>
    <property type="project" value="UniProtKB-SubCell"/>
</dbReference>
<evidence type="ECO:0000256" key="31">
    <source>
        <dbReference type="SAM" id="Phobius"/>
    </source>
</evidence>
<feature type="compositionally biased region" description="Gly residues" evidence="30">
    <location>
        <begin position="421"/>
        <end position="430"/>
    </location>
</feature>
<evidence type="ECO:0000256" key="24">
    <source>
        <dbReference type="ARBA" id="ARBA00059077"/>
    </source>
</evidence>
<evidence type="ECO:0000256" key="8">
    <source>
        <dbReference type="ARBA" id="ARBA00022553"/>
    </source>
</evidence>
<feature type="binding site" evidence="27">
    <location>
        <begin position="893"/>
        <end position="898"/>
    </location>
    <ligand>
        <name>FAD</name>
        <dbReference type="ChEBI" id="CHEBI:57692"/>
    </ligand>
</feature>
<dbReference type="InterPro" id="IPR037099">
    <property type="entry name" value="Fum_R/Succ_DH_flav-like_C_sf"/>
</dbReference>
<evidence type="ECO:0000256" key="10">
    <source>
        <dbReference type="ARBA" id="ARBA00022597"/>
    </source>
</evidence>
<feature type="active site" description="Proton acceptor" evidence="25">
    <location>
        <position position="1165"/>
    </location>
</feature>
<feature type="modified residue" description="Tele-8alpha-FAD histidine" evidence="28">
    <location>
        <position position="924"/>
    </location>
</feature>
<evidence type="ECO:0000256" key="4">
    <source>
        <dbReference type="ARBA" id="ARBA00008040"/>
    </source>
</evidence>
<feature type="binding site" evidence="26">
    <location>
        <position position="1133"/>
    </location>
    <ligand>
        <name>substrate</name>
    </ligand>
</feature>
<keyword evidence="6 29" id="KW-0813">Transport</keyword>
<evidence type="ECO:0000256" key="30">
    <source>
        <dbReference type="SAM" id="MobiDB-lite"/>
    </source>
</evidence>
<dbReference type="InterPro" id="IPR011281">
    <property type="entry name" value="Succ_DH_flav_su_fwd"/>
</dbReference>
<evidence type="ECO:0000256" key="22">
    <source>
        <dbReference type="ARBA" id="ARBA00049220"/>
    </source>
</evidence>
<name>A0A8H3ZBE1_VENIN</name>
<accession>A0A8H3ZBE1</accession>
<dbReference type="Pfam" id="PF00400">
    <property type="entry name" value="WD40"/>
    <property type="match status" value="1"/>
</dbReference>
<comment type="function">
    <text evidence="24 29">Flavoprotein (FP) subunit of succinate dehydrogenase (SDH) that is involved in complex II of the mitochondrial electron transport chain and is responsible for transferring electrons from succinate to ubiquinone (coenzyme Q).</text>
</comment>
<feature type="binding site" evidence="26">
    <location>
        <position position="1232"/>
    </location>
    <ligand>
        <name>substrate</name>
    </ligand>
</feature>
<dbReference type="InterPro" id="IPR036322">
    <property type="entry name" value="WD40_repeat_dom_sf"/>
</dbReference>
<dbReference type="InterPro" id="IPR003953">
    <property type="entry name" value="FAD-dep_OxRdtase_2_FAD-bd"/>
</dbReference>
<evidence type="ECO:0000259" key="33">
    <source>
        <dbReference type="Pfam" id="PF02910"/>
    </source>
</evidence>
<keyword evidence="18 31" id="KW-1133">Transmembrane helix</keyword>
<dbReference type="FunFam" id="4.10.80.40:FF:000002">
    <property type="entry name" value="Succinate dehydrogenase [ubiquinone] flavoprotein subunit, mitochondrial"/>
    <property type="match status" value="1"/>
</dbReference>
<evidence type="ECO:0000256" key="29">
    <source>
        <dbReference type="RuleBase" id="RU362051"/>
    </source>
</evidence>
<feature type="region of interest" description="Disordered" evidence="30">
    <location>
        <begin position="809"/>
        <end position="829"/>
    </location>
</feature>
<dbReference type="InterPro" id="IPR014006">
    <property type="entry name" value="Succ_Dhase_FrdA_Gneg"/>
</dbReference>
<keyword evidence="16 29" id="KW-0809">Transit peptide</keyword>
<dbReference type="GO" id="GO:0055085">
    <property type="term" value="P:transmembrane transport"/>
    <property type="evidence" value="ECO:0007669"/>
    <property type="project" value="InterPro"/>
</dbReference>
<dbReference type="InterPro" id="IPR001680">
    <property type="entry name" value="WD40_rpt"/>
</dbReference>
<sequence>MVDTLENSGNPTTWKFTQCFGDKGDVEDITEADIISTVEFDQTGNYLATGDKGGRVVLFERNDTKKTCEYKFHTEFQSHEPEFDYLKSLEIEEKINKIKWCRRQNASHYLLSTNDKTIKLWKVFEKSLKVVAENNLSHELTPGGGVTGGGGPVRNPNVHFRSAGDLKLPRLTHHDTVVAAVPRKTYANAHAYHINSISVNSDGETFISSDDLRINLWNLNIQDQSFNIVDIKPANMEELTEVITAAEFHPTSCNWFMYASSKGTIKLADMRESALCDQHAKQFEQEEDPQSRSFFSEIISSISDVRFSHDGRYILSRDYLTVKIWDVNMERQPIKTIPIHEHLRPRLCDTYENDSIFDKFEVVFSGDAKNVMTGSYNNNFMIYPSDPDKDTEVVLQADKSAFKAKKVGIPTPMNSATSPTGSGGKKGGSRAGSPAAGAVGAGQRMRKETDADQIDFNKKILHMSWHPFEDSIAIAATNNLFVFSAFQVYALEAILKHEPDSGLLITLGQFIIVALSAYPSQSSISPPFFLKKTKIPFRKLFFSSAMFFLVNMLNNWAFAFNISVPVHIILRSFGSVTTMAAGWLRGKRYTQLQVLSVLVLTAGVMTSAWADAASKGKPLDTKVDLSEPSLGLGLAILFVAQCLGSWMGVYVQDVYAEHGTHWDENLFYSHILSIPLFLPLAGTLRSQWASLANTPPMPALAYSPFLPTFLQQAFSRIPHAIINLSVNALTQLLCITGVNLLGATSSAVTVTIVLNVRKLVSFMLSVWLFGNKLSFMMGFGAFLVFAAGAGYGWETTVGMKRRAAKEKKHAETKGLNGQTEQKKELSATPCVPPEGTFSIAIARSVRTPLRAFSSTPRASRIITNQPLRAKEAPLHVSHQYPIIDHEYDALVVGAGGSGLRAAFGLAEAGFNTACISKLFPTRSHTVAAQGGINAALGNMHEDDWRWHMYDTVKGSDWLGDQDAIHYMTREAPQSVIELENYGCPFSRTEDGKIYQRAFGGQSQKFGKGGQAYRCCAAADRTGHALLHTLYGQSLRHNTNYFIEYFATDLIMEDGVCKGVIAYNQEDGTIHRFRSQNTVLATGGYGRAYFSCTSAHTCTGDGMAMVARAGLPNQDLEFVQFHPTGIYGAGCLITEGSRGEGGYLLNSEGERFMERYAPTAKDLASRDVVSRSMTLEIREGRGVGPDKDHIYLQLSHLPPEVLHSRLPGISETAAIFSGVDVTKQPIPVLPTVHYNMGGIPTKYTGEVLTVDENGKDKVVPGLFACGEAACVSVHGANRLGANSLLDLIVFGRAVSHTIRDNFSPGYKHPEISADAGAESISVIDQMRTADGSKSTADIRLEMQKVMQTDVSVFRTQESLDEGVKKIHQVDQSFADVGTKDRSMIWNSDLVETLELRNLLTCAVQTAEAAANRKESRGAHAREDYPDRDDEKWMKHTLTWQKSPHSKVDIGYRAVTSHTLDEAECKAVPPFKRTY</sequence>
<evidence type="ECO:0000256" key="7">
    <source>
        <dbReference type="ARBA" id="ARBA00022532"/>
    </source>
</evidence>
<evidence type="ECO:0000256" key="17">
    <source>
        <dbReference type="ARBA" id="ARBA00022982"/>
    </source>
</evidence>
<feature type="transmembrane region" description="Helical" evidence="31">
    <location>
        <begin position="732"/>
        <end position="754"/>
    </location>
</feature>
<dbReference type="FunFam" id="3.90.700.10:FF:000001">
    <property type="entry name" value="Mitochondrial succinate dehydrogenase flavoprotein subunit"/>
    <property type="match status" value="1"/>
</dbReference>
<organism evidence="34 35">
    <name type="scientific">Venturia inaequalis</name>
    <name type="common">Apple scab fungus</name>
    <dbReference type="NCBI Taxonomy" id="5025"/>
    <lineage>
        <taxon>Eukaryota</taxon>
        <taxon>Fungi</taxon>
        <taxon>Dikarya</taxon>
        <taxon>Ascomycota</taxon>
        <taxon>Pezizomycotina</taxon>
        <taxon>Dothideomycetes</taxon>
        <taxon>Pleosporomycetidae</taxon>
        <taxon>Venturiales</taxon>
        <taxon>Venturiaceae</taxon>
        <taxon>Venturia</taxon>
    </lineage>
</organism>
<evidence type="ECO:0000256" key="27">
    <source>
        <dbReference type="PIRSR" id="PIRSR611281-3"/>
    </source>
</evidence>
<keyword evidence="8" id="KW-0597">Phosphoprotein</keyword>
<proteinExistence type="inferred from homology"/>
<evidence type="ECO:0000256" key="6">
    <source>
        <dbReference type="ARBA" id="ARBA00022448"/>
    </source>
</evidence>
<dbReference type="GO" id="GO:0000159">
    <property type="term" value="C:protein phosphatase type 2A complex"/>
    <property type="evidence" value="ECO:0007669"/>
    <property type="project" value="InterPro"/>
</dbReference>
<dbReference type="GO" id="GO:0050660">
    <property type="term" value="F:flavin adenine dinucleotide binding"/>
    <property type="evidence" value="ECO:0007669"/>
    <property type="project" value="InterPro"/>
</dbReference>
<evidence type="ECO:0000256" key="12">
    <source>
        <dbReference type="ARBA" id="ARBA00022692"/>
    </source>
</evidence>
<keyword evidence="13" id="KW-0677">Repeat</keyword>
<evidence type="ECO:0000256" key="16">
    <source>
        <dbReference type="ARBA" id="ARBA00022946"/>
    </source>
</evidence>
<dbReference type="InterPro" id="IPR015943">
    <property type="entry name" value="WD40/YVTN_repeat-like_dom_sf"/>
</dbReference>
<dbReference type="PROSITE" id="PS01025">
    <property type="entry name" value="PR55_2"/>
    <property type="match status" value="1"/>
</dbReference>
<dbReference type="Gene3D" id="3.90.700.10">
    <property type="entry name" value="Succinate dehydrogenase/fumarate reductase flavoprotein, catalytic domain"/>
    <property type="match status" value="1"/>
</dbReference>
<dbReference type="InterPro" id="IPR013657">
    <property type="entry name" value="SCL35B1-4/HUT1"/>
</dbReference>
<dbReference type="InterPro" id="IPR030664">
    <property type="entry name" value="SdhA/FrdA/AprA"/>
</dbReference>
<dbReference type="FunFam" id="3.50.50.60:FF:000482">
    <property type="entry name" value="Succinate dehydrogenase complex, subunit A, flavoprotein (Fp)"/>
    <property type="match status" value="1"/>
</dbReference>
<feature type="transmembrane region" description="Helical" evidence="31">
    <location>
        <begin position="774"/>
        <end position="793"/>
    </location>
</feature>
<evidence type="ECO:0000256" key="14">
    <source>
        <dbReference type="ARBA" id="ARBA00022792"/>
    </source>
</evidence>
<comment type="subcellular location">
    <subcellularLocation>
        <location evidence="1">Endomembrane system</location>
        <topology evidence="1">Multi-pass membrane protein</topology>
    </subcellularLocation>
    <subcellularLocation>
        <location evidence="2 29">Mitochondrion inner membrane</location>
        <topology evidence="2 29">Peripheral membrane protein</topology>
        <orientation evidence="2 29">Matrix side</orientation>
    </subcellularLocation>
</comment>
<feature type="transmembrane region" description="Helical" evidence="31">
    <location>
        <begin position="591"/>
        <end position="610"/>
    </location>
</feature>
<comment type="pathway">
    <text evidence="3 29">Carbohydrate metabolism; tricarboxylic acid cycle; fumarate from succinate (eukaryal route): step 1/1.</text>
</comment>
<evidence type="ECO:0000256" key="2">
    <source>
        <dbReference type="ARBA" id="ARBA00004443"/>
    </source>
</evidence>
<dbReference type="EC" id="1.3.5.1" evidence="29"/>
<feature type="domain" description="Fumarate reductase/succinate dehydrogenase flavoprotein-like C-terminal" evidence="33">
    <location>
        <begin position="1338"/>
        <end position="1473"/>
    </location>
</feature>
<feature type="binding site" evidence="27">
    <location>
        <begin position="916"/>
        <end position="931"/>
    </location>
    <ligand>
        <name>FAD</name>
        <dbReference type="ChEBI" id="CHEBI:57692"/>
    </ligand>
</feature>
<keyword evidence="19 29" id="KW-0560">Oxidoreductase</keyword>
<dbReference type="Pfam" id="PF02910">
    <property type="entry name" value="Succ_DH_flav_C"/>
    <property type="match status" value="1"/>
</dbReference>
<dbReference type="PROSITE" id="PS01024">
    <property type="entry name" value="PR55_1"/>
    <property type="match status" value="1"/>
</dbReference>
<evidence type="ECO:0000256" key="13">
    <source>
        <dbReference type="ARBA" id="ARBA00022737"/>
    </source>
</evidence>
<evidence type="ECO:0000256" key="5">
    <source>
        <dbReference type="ARBA" id="ARBA00008259"/>
    </source>
</evidence>
<dbReference type="GO" id="GO:0008177">
    <property type="term" value="F:succinate dehydrogenase (quinone) activity"/>
    <property type="evidence" value="ECO:0007669"/>
    <property type="project" value="UniProtKB-EC"/>
</dbReference>
<dbReference type="GO" id="GO:0010972">
    <property type="term" value="P:negative regulation of G2/M transition of mitotic cell cycle"/>
    <property type="evidence" value="ECO:0007669"/>
    <property type="project" value="UniProtKB-ARBA"/>
</dbReference>
<dbReference type="FunFam" id="1.20.58.100:FF:000001">
    <property type="entry name" value="Succinate dehydrogenase flavoprotein subunit (SdhA)"/>
    <property type="match status" value="1"/>
</dbReference>
<dbReference type="NCBIfam" id="TIGR01812">
    <property type="entry name" value="sdhA_frdA_Gneg"/>
    <property type="match status" value="1"/>
</dbReference>
<keyword evidence="10" id="KW-0762">Sugar transport</keyword>
<keyword evidence="20" id="KW-0496">Mitochondrion</keyword>
<dbReference type="GO" id="GO:0019888">
    <property type="term" value="F:protein phosphatase regulator activity"/>
    <property type="evidence" value="ECO:0007669"/>
    <property type="project" value="InterPro"/>
</dbReference>
<dbReference type="GO" id="GO:0006121">
    <property type="term" value="P:mitochondrial electron transport, succinate to ubiquinone"/>
    <property type="evidence" value="ECO:0007669"/>
    <property type="project" value="TreeGrafter"/>
</dbReference>
<dbReference type="Gene3D" id="4.10.80.40">
    <property type="entry name" value="succinate dehydrogenase protein domain"/>
    <property type="match status" value="1"/>
</dbReference>
<evidence type="ECO:0000256" key="18">
    <source>
        <dbReference type="ARBA" id="ARBA00022989"/>
    </source>
</evidence>
<keyword evidence="9" id="KW-0853">WD repeat</keyword>
<dbReference type="Gene3D" id="2.130.10.10">
    <property type="entry name" value="YVTN repeat-like/Quinoprotein amine dehydrogenase"/>
    <property type="match status" value="2"/>
</dbReference>
<feature type="binding site" evidence="26">
    <location>
        <position position="1121"/>
    </location>
    <ligand>
        <name>substrate</name>
    </ligand>
</feature>
<dbReference type="SUPFAM" id="SSF46977">
    <property type="entry name" value="Succinate dehydrogenase/fumarate reductase flavoprotein C-terminal domain"/>
    <property type="match status" value="1"/>
</dbReference>
<dbReference type="Pfam" id="PF00890">
    <property type="entry name" value="FAD_binding_2"/>
    <property type="match status" value="1"/>
</dbReference>
<dbReference type="NCBIfam" id="TIGR01816">
    <property type="entry name" value="sdhA_forward"/>
    <property type="match status" value="1"/>
</dbReference>
<dbReference type="InterPro" id="IPR015939">
    <property type="entry name" value="Fum_Rdtase/Succ_DH_flav-like_C"/>
</dbReference>
<dbReference type="GO" id="GO:0005743">
    <property type="term" value="C:mitochondrial inner membrane"/>
    <property type="evidence" value="ECO:0007669"/>
    <property type="project" value="UniProtKB-SubCell"/>
</dbReference>
<keyword evidence="17 29" id="KW-0249">Electron transport</keyword>
<protein>
    <recommendedName>
        <fullName evidence="29">Succinate dehydrogenase [ubiquinone] flavoprotein subunit, mitochondrial</fullName>
        <ecNumber evidence="29">1.3.5.1</ecNumber>
    </recommendedName>
</protein>
<comment type="function">
    <text evidence="23">Phosphatase 2A affects a variety of biological processes in the cell such as transcription, cell cycle progression and cellular morphogenesis, and provides an initial identification of critical substrates for this phosphatase. The regulatory subunit may direct the catalytic subunit to distinct, albeit overlapping, subsets of substrates.</text>
</comment>
<feature type="binding site" evidence="27">
    <location>
        <position position="1266"/>
    </location>
    <ligand>
        <name>FAD</name>
        <dbReference type="ChEBI" id="CHEBI:57692"/>
    </ligand>
</feature>
<evidence type="ECO:0000256" key="23">
    <source>
        <dbReference type="ARBA" id="ARBA00055525"/>
    </source>
</evidence>
<feature type="compositionally biased region" description="Low complexity" evidence="30">
    <location>
        <begin position="431"/>
        <end position="442"/>
    </location>
</feature>
<dbReference type="GO" id="GO:0006099">
    <property type="term" value="P:tricarboxylic acid cycle"/>
    <property type="evidence" value="ECO:0007669"/>
    <property type="project" value="UniProtKB-UniPathway"/>
</dbReference>
<comment type="similarity">
    <text evidence="4 29">Belongs to the FAD-dependent oxidoreductase 2 family. FRD/SDH subfamily.</text>
</comment>
<keyword evidence="35" id="KW-1185">Reference proteome</keyword>
<keyword evidence="12 31" id="KW-0812">Transmembrane</keyword>
<dbReference type="NCBIfam" id="TIGR00803">
    <property type="entry name" value="nst"/>
    <property type="match status" value="1"/>
</dbReference>
<dbReference type="SUPFAM" id="SSF50978">
    <property type="entry name" value="WD40 repeat-like"/>
    <property type="match status" value="1"/>
</dbReference>
<evidence type="ECO:0000256" key="19">
    <source>
        <dbReference type="ARBA" id="ARBA00023002"/>
    </source>
</evidence>
<feature type="binding site" evidence="27">
    <location>
        <position position="1100"/>
    </location>
    <ligand>
        <name>FAD</name>
        <dbReference type="ChEBI" id="CHEBI:57692"/>
    </ligand>
</feature>
<evidence type="ECO:0000256" key="21">
    <source>
        <dbReference type="ARBA" id="ARBA00023136"/>
    </source>
</evidence>
<evidence type="ECO:0000256" key="9">
    <source>
        <dbReference type="ARBA" id="ARBA00022574"/>
    </source>
</evidence>
<comment type="catalytic activity">
    <reaction evidence="22 29">
        <text>a quinone + succinate = fumarate + a quinol</text>
        <dbReference type="Rhea" id="RHEA:40523"/>
        <dbReference type="ChEBI" id="CHEBI:24646"/>
        <dbReference type="ChEBI" id="CHEBI:29806"/>
        <dbReference type="ChEBI" id="CHEBI:30031"/>
        <dbReference type="ChEBI" id="CHEBI:132124"/>
        <dbReference type="EC" id="1.3.5.1"/>
    </reaction>
</comment>
<evidence type="ECO:0000256" key="1">
    <source>
        <dbReference type="ARBA" id="ARBA00004127"/>
    </source>
</evidence>
<dbReference type="InterPro" id="IPR036188">
    <property type="entry name" value="FAD/NAD-bd_sf"/>
</dbReference>
<dbReference type="PRINTS" id="PR00600">
    <property type="entry name" value="PP2APR55"/>
</dbReference>
<dbReference type="GO" id="GO:0009055">
    <property type="term" value="F:electron transfer activity"/>
    <property type="evidence" value="ECO:0007669"/>
    <property type="project" value="TreeGrafter"/>
</dbReference>
<evidence type="ECO:0000256" key="15">
    <source>
        <dbReference type="ARBA" id="ARBA00022827"/>
    </source>
</evidence>
<dbReference type="SMART" id="SM00320">
    <property type="entry name" value="WD40"/>
    <property type="match status" value="6"/>
</dbReference>